<protein>
    <recommendedName>
        <fullName evidence="5">Adenylate cyclase</fullName>
    </recommendedName>
</protein>
<evidence type="ECO:0000256" key="2">
    <source>
        <dbReference type="SAM" id="Phobius"/>
    </source>
</evidence>
<gene>
    <name evidence="3" type="ORF">ACFQBQ_04540</name>
</gene>
<feature type="transmembrane region" description="Helical" evidence="2">
    <location>
        <begin position="197"/>
        <end position="215"/>
    </location>
</feature>
<evidence type="ECO:0000256" key="1">
    <source>
        <dbReference type="SAM" id="MobiDB-lite"/>
    </source>
</evidence>
<name>A0ABW1Z6U2_9BACT</name>
<dbReference type="Proteomes" id="UP001596391">
    <property type="component" value="Unassembled WGS sequence"/>
</dbReference>
<accession>A0ABW1Z6U2</accession>
<evidence type="ECO:0008006" key="5">
    <source>
        <dbReference type="Google" id="ProtNLM"/>
    </source>
</evidence>
<proteinExistence type="predicted"/>
<comment type="caution">
    <text evidence="3">The sequence shown here is derived from an EMBL/GenBank/DDBJ whole genome shotgun (WGS) entry which is preliminary data.</text>
</comment>
<keyword evidence="2" id="KW-0472">Membrane</keyword>
<evidence type="ECO:0000313" key="4">
    <source>
        <dbReference type="Proteomes" id="UP001596391"/>
    </source>
</evidence>
<organism evidence="3 4">
    <name type="scientific">Granulicella cerasi</name>
    <dbReference type="NCBI Taxonomy" id="741063"/>
    <lineage>
        <taxon>Bacteria</taxon>
        <taxon>Pseudomonadati</taxon>
        <taxon>Acidobacteriota</taxon>
        <taxon>Terriglobia</taxon>
        <taxon>Terriglobales</taxon>
        <taxon>Acidobacteriaceae</taxon>
        <taxon>Granulicella</taxon>
    </lineage>
</organism>
<evidence type="ECO:0000313" key="3">
    <source>
        <dbReference type="EMBL" id="MFC6644869.1"/>
    </source>
</evidence>
<dbReference type="RefSeq" id="WP_263371283.1">
    <property type="nucleotide sequence ID" value="NZ_JAGSYD010000003.1"/>
</dbReference>
<sequence>MSQVALDTLTGEDRREIDQELELILAHTLFRHSRRLPAFLQHVVQESLRHGEAAPLKERTLGVEVFGRKPDYDTNADPIVRVTATELRKKLAQYYYTDGRESRIHIELPPGTYLPLFRRQTAPVAVEAPAAEAAVPPEQAASHTESPASEVPAFGETRPSATPWKTLSLLLAALLVITIAGYYPVLRRNAPAPIDTFWTSFAGSAGTTVIVMPVIRRVPVAEVVSPSSVSVTPSLSIEDTTIASRVAGRLEKANLKYWLASSSDISFSELRTGPAIFIGALDNAWTLRLSSDLPFHFEESADSRQASIVSRDGKTKWTVDITTPHQRIAHDYGIVAKFRSPLSGEPSVLIAGISSQGTQAAGELLTSSTVFKDAFAKLRGVENFELVVETQAVDGRAGPPHIVALKTW</sequence>
<feature type="region of interest" description="Disordered" evidence="1">
    <location>
        <begin position="129"/>
        <end position="157"/>
    </location>
</feature>
<reference evidence="4" key="1">
    <citation type="journal article" date="2019" name="Int. J. Syst. Evol. Microbiol.">
        <title>The Global Catalogue of Microorganisms (GCM) 10K type strain sequencing project: providing services to taxonomists for standard genome sequencing and annotation.</title>
        <authorList>
            <consortium name="The Broad Institute Genomics Platform"/>
            <consortium name="The Broad Institute Genome Sequencing Center for Infectious Disease"/>
            <person name="Wu L."/>
            <person name="Ma J."/>
        </authorList>
    </citation>
    <scope>NUCLEOTIDE SEQUENCE [LARGE SCALE GENOMIC DNA]</scope>
    <source>
        <strain evidence="4">CGMCC 1.16026</strain>
    </source>
</reference>
<keyword evidence="2" id="KW-1133">Transmembrane helix</keyword>
<feature type="transmembrane region" description="Helical" evidence="2">
    <location>
        <begin position="167"/>
        <end position="185"/>
    </location>
</feature>
<feature type="compositionally biased region" description="Low complexity" evidence="1">
    <location>
        <begin position="129"/>
        <end position="141"/>
    </location>
</feature>
<keyword evidence="4" id="KW-1185">Reference proteome</keyword>
<keyword evidence="2" id="KW-0812">Transmembrane</keyword>
<dbReference type="EMBL" id="JBHSWI010000001">
    <property type="protein sequence ID" value="MFC6644869.1"/>
    <property type="molecule type" value="Genomic_DNA"/>
</dbReference>